<dbReference type="STRING" id="7217.B3MPT2"/>
<dbReference type="HOGENOM" id="CLU_103084_0_0_1"/>
<dbReference type="InParanoid" id="B3MPT2"/>
<evidence type="ECO:0000256" key="1">
    <source>
        <dbReference type="SAM" id="MobiDB-lite"/>
    </source>
</evidence>
<feature type="region of interest" description="Disordered" evidence="1">
    <location>
        <begin position="167"/>
        <end position="217"/>
    </location>
</feature>
<dbReference type="EMBL" id="CH902621">
    <property type="protein sequence ID" value="EDV44694.1"/>
    <property type="molecule type" value="Genomic_DNA"/>
</dbReference>
<dbReference type="OMA" id="HPQFQDN"/>
<feature type="compositionally biased region" description="Basic residues" evidence="1">
    <location>
        <begin position="192"/>
        <end position="217"/>
    </location>
</feature>
<dbReference type="GO" id="GO:0000380">
    <property type="term" value="P:alternative mRNA splicing, via spliceosome"/>
    <property type="evidence" value="ECO:0007669"/>
    <property type="project" value="EnsemblMetazoa"/>
</dbReference>
<dbReference type="OrthoDB" id="69229at2759"/>
<organism evidence="2 3">
    <name type="scientific">Drosophila ananassae</name>
    <name type="common">Fruit fly</name>
    <dbReference type="NCBI Taxonomy" id="7217"/>
    <lineage>
        <taxon>Eukaryota</taxon>
        <taxon>Metazoa</taxon>
        <taxon>Ecdysozoa</taxon>
        <taxon>Arthropoda</taxon>
        <taxon>Hexapoda</taxon>
        <taxon>Insecta</taxon>
        <taxon>Pterygota</taxon>
        <taxon>Neoptera</taxon>
        <taxon>Endopterygota</taxon>
        <taxon>Diptera</taxon>
        <taxon>Brachycera</taxon>
        <taxon>Muscomorpha</taxon>
        <taxon>Ephydroidea</taxon>
        <taxon>Drosophilidae</taxon>
        <taxon>Drosophila</taxon>
        <taxon>Sophophora</taxon>
    </lineage>
</organism>
<sequence>MATEAVQEELRRFVATGRRRLHNVLGRMSWSEEGVRRVHRTCKEPVEHAEQLPASCSTNPAFSLQLNAEDMRKILAKDVSCKSTFDSLQADLAPSQRLLIYQHVIDHTGRHQGFQDNAAFSELVAGTKREQNRQRRYRKSKPTLNEELHQLLELQMKALEKQCVKAVERDSTEKKRHEQERRNRDRSDKRDRKSSRRHRSRTRSPHHRRRHRSRDRS</sequence>
<keyword evidence="3" id="KW-1185">Reference proteome</keyword>
<dbReference type="PhylomeDB" id="B3MPT2"/>
<evidence type="ECO:0000313" key="3">
    <source>
        <dbReference type="Proteomes" id="UP000007801"/>
    </source>
</evidence>
<accession>B3MPT2</accession>
<dbReference type="GO" id="GO:0034693">
    <property type="term" value="C:U11/U12 snRNP"/>
    <property type="evidence" value="ECO:0007669"/>
    <property type="project" value="EnsemblMetazoa"/>
</dbReference>
<dbReference type="AlphaFoldDB" id="B3MPT2"/>
<feature type="compositionally biased region" description="Basic and acidic residues" evidence="1">
    <location>
        <begin position="167"/>
        <end position="191"/>
    </location>
</feature>
<dbReference type="Proteomes" id="UP000007801">
    <property type="component" value="Unassembled WGS sequence"/>
</dbReference>
<dbReference type="GeneID" id="6503194"/>
<dbReference type="eggNOG" id="ENOG502QW2V">
    <property type="taxonomic scope" value="Eukaryota"/>
</dbReference>
<evidence type="ECO:0000313" key="2">
    <source>
        <dbReference type="EMBL" id="EDV44694.1"/>
    </source>
</evidence>
<gene>
    <name evidence="2" type="primary">Dana\GF20489</name>
    <name evidence="2" type="synonym">dana_GLEANR_2895</name>
    <name evidence="2" type="ORF">GF20489</name>
</gene>
<name>B3MPT2_DROAN</name>
<protein>
    <submittedName>
        <fullName evidence="2">Uncharacterized protein</fullName>
    </submittedName>
</protein>
<dbReference type="GO" id="GO:0005689">
    <property type="term" value="C:U12-type spliceosomal complex"/>
    <property type="evidence" value="ECO:0007669"/>
    <property type="project" value="EnsemblMetazoa"/>
</dbReference>
<dbReference type="KEGG" id="dan:6503194"/>
<reference evidence="2 3" key="1">
    <citation type="journal article" date="2007" name="Nature">
        <title>Evolution of genes and genomes on the Drosophila phylogeny.</title>
        <authorList>
            <consortium name="Drosophila 12 Genomes Consortium"/>
            <person name="Clark A.G."/>
            <person name="Eisen M.B."/>
            <person name="Smith D.R."/>
            <person name="Bergman C.M."/>
            <person name="Oliver B."/>
            <person name="Markow T.A."/>
            <person name="Kaufman T.C."/>
            <person name="Kellis M."/>
            <person name="Gelbart W."/>
            <person name="Iyer V.N."/>
            <person name="Pollard D.A."/>
            <person name="Sackton T.B."/>
            <person name="Larracuente A.M."/>
            <person name="Singh N.D."/>
            <person name="Abad J.P."/>
            <person name="Abt D.N."/>
            <person name="Adryan B."/>
            <person name="Aguade M."/>
            <person name="Akashi H."/>
            <person name="Anderson W.W."/>
            <person name="Aquadro C.F."/>
            <person name="Ardell D.H."/>
            <person name="Arguello R."/>
            <person name="Artieri C.G."/>
            <person name="Barbash D.A."/>
            <person name="Barker D."/>
            <person name="Barsanti P."/>
            <person name="Batterham P."/>
            <person name="Batzoglou S."/>
            <person name="Begun D."/>
            <person name="Bhutkar A."/>
            <person name="Blanco E."/>
            <person name="Bosak S.A."/>
            <person name="Bradley R.K."/>
            <person name="Brand A.D."/>
            <person name="Brent M.R."/>
            <person name="Brooks A.N."/>
            <person name="Brown R.H."/>
            <person name="Butlin R.K."/>
            <person name="Caggese C."/>
            <person name="Calvi B.R."/>
            <person name="Bernardo de Carvalho A."/>
            <person name="Caspi A."/>
            <person name="Castrezana S."/>
            <person name="Celniker S.E."/>
            <person name="Chang J.L."/>
            <person name="Chapple C."/>
            <person name="Chatterji S."/>
            <person name="Chinwalla A."/>
            <person name="Civetta A."/>
            <person name="Clifton S.W."/>
            <person name="Comeron J.M."/>
            <person name="Costello J.C."/>
            <person name="Coyne J.A."/>
            <person name="Daub J."/>
            <person name="David R.G."/>
            <person name="Delcher A.L."/>
            <person name="Delehaunty K."/>
            <person name="Do C.B."/>
            <person name="Ebling H."/>
            <person name="Edwards K."/>
            <person name="Eickbush T."/>
            <person name="Evans J.D."/>
            <person name="Filipski A."/>
            <person name="Findeiss S."/>
            <person name="Freyhult E."/>
            <person name="Fulton L."/>
            <person name="Fulton R."/>
            <person name="Garcia A.C."/>
            <person name="Gardiner A."/>
            <person name="Garfield D.A."/>
            <person name="Garvin B.E."/>
            <person name="Gibson G."/>
            <person name="Gilbert D."/>
            <person name="Gnerre S."/>
            <person name="Godfrey J."/>
            <person name="Good R."/>
            <person name="Gotea V."/>
            <person name="Gravely B."/>
            <person name="Greenberg A.J."/>
            <person name="Griffiths-Jones S."/>
            <person name="Gross S."/>
            <person name="Guigo R."/>
            <person name="Gustafson E.A."/>
            <person name="Haerty W."/>
            <person name="Hahn M.W."/>
            <person name="Halligan D.L."/>
            <person name="Halpern A.L."/>
            <person name="Halter G.M."/>
            <person name="Han M.V."/>
            <person name="Heger A."/>
            <person name="Hillier L."/>
            <person name="Hinrichs A.S."/>
            <person name="Holmes I."/>
            <person name="Hoskins R.A."/>
            <person name="Hubisz M.J."/>
            <person name="Hultmark D."/>
            <person name="Huntley M.A."/>
            <person name="Jaffe D.B."/>
            <person name="Jagadeeshan S."/>
            <person name="Jeck W.R."/>
            <person name="Johnson J."/>
            <person name="Jones C.D."/>
            <person name="Jordan W.C."/>
            <person name="Karpen G.H."/>
            <person name="Kataoka E."/>
            <person name="Keightley P.D."/>
            <person name="Kheradpour P."/>
            <person name="Kirkness E.F."/>
            <person name="Koerich L.B."/>
            <person name="Kristiansen K."/>
            <person name="Kudrna D."/>
            <person name="Kulathinal R.J."/>
            <person name="Kumar S."/>
            <person name="Kwok R."/>
            <person name="Lander E."/>
            <person name="Langley C.H."/>
            <person name="Lapoint R."/>
            <person name="Lazzaro B.P."/>
            <person name="Lee S.J."/>
            <person name="Levesque L."/>
            <person name="Li R."/>
            <person name="Lin C.F."/>
            <person name="Lin M.F."/>
            <person name="Lindblad-Toh K."/>
            <person name="Llopart A."/>
            <person name="Long M."/>
            <person name="Low L."/>
            <person name="Lozovsky E."/>
            <person name="Lu J."/>
            <person name="Luo M."/>
            <person name="Machado C.A."/>
            <person name="Makalowski W."/>
            <person name="Marzo M."/>
            <person name="Matsuda M."/>
            <person name="Matzkin L."/>
            <person name="McAllister B."/>
            <person name="McBride C.S."/>
            <person name="McKernan B."/>
            <person name="McKernan K."/>
            <person name="Mendez-Lago M."/>
            <person name="Minx P."/>
            <person name="Mollenhauer M.U."/>
            <person name="Montooth K."/>
            <person name="Mount S.M."/>
            <person name="Mu X."/>
            <person name="Myers E."/>
            <person name="Negre B."/>
            <person name="Newfeld S."/>
            <person name="Nielsen R."/>
            <person name="Noor M.A."/>
            <person name="O'Grady P."/>
            <person name="Pachter L."/>
            <person name="Papaceit M."/>
            <person name="Parisi M.J."/>
            <person name="Parisi M."/>
            <person name="Parts L."/>
            <person name="Pedersen J.S."/>
            <person name="Pesole G."/>
            <person name="Phillippy A.M."/>
            <person name="Ponting C.P."/>
            <person name="Pop M."/>
            <person name="Porcelli D."/>
            <person name="Powell J.R."/>
            <person name="Prohaska S."/>
            <person name="Pruitt K."/>
            <person name="Puig M."/>
            <person name="Quesneville H."/>
            <person name="Ram K.R."/>
            <person name="Rand D."/>
            <person name="Rasmussen M.D."/>
            <person name="Reed L.K."/>
            <person name="Reenan R."/>
            <person name="Reily A."/>
            <person name="Remington K.A."/>
            <person name="Rieger T.T."/>
            <person name="Ritchie M.G."/>
            <person name="Robin C."/>
            <person name="Rogers Y.H."/>
            <person name="Rohde C."/>
            <person name="Rozas J."/>
            <person name="Rubenfield M.J."/>
            <person name="Ruiz A."/>
            <person name="Russo S."/>
            <person name="Salzberg S.L."/>
            <person name="Sanchez-Gracia A."/>
            <person name="Saranga D.J."/>
            <person name="Sato H."/>
            <person name="Schaeffer S.W."/>
            <person name="Schatz M.C."/>
            <person name="Schlenke T."/>
            <person name="Schwartz R."/>
            <person name="Segarra C."/>
            <person name="Singh R.S."/>
            <person name="Sirot L."/>
            <person name="Sirota M."/>
            <person name="Sisneros N.B."/>
            <person name="Smith C.D."/>
            <person name="Smith T.F."/>
            <person name="Spieth J."/>
            <person name="Stage D.E."/>
            <person name="Stark A."/>
            <person name="Stephan W."/>
            <person name="Strausberg R.L."/>
            <person name="Strempel S."/>
            <person name="Sturgill D."/>
            <person name="Sutton G."/>
            <person name="Sutton G.G."/>
            <person name="Tao W."/>
            <person name="Teichmann S."/>
            <person name="Tobari Y.N."/>
            <person name="Tomimura Y."/>
            <person name="Tsolas J.M."/>
            <person name="Valente V.L."/>
            <person name="Venter E."/>
            <person name="Venter J.C."/>
            <person name="Vicario S."/>
            <person name="Vieira F.G."/>
            <person name="Vilella A.J."/>
            <person name="Villasante A."/>
            <person name="Walenz B."/>
            <person name="Wang J."/>
            <person name="Wasserman M."/>
            <person name="Watts T."/>
            <person name="Wilson D."/>
            <person name="Wilson R.K."/>
            <person name="Wing R.A."/>
            <person name="Wolfner M.F."/>
            <person name="Wong A."/>
            <person name="Wong G.K."/>
            <person name="Wu C.I."/>
            <person name="Wu G."/>
            <person name="Yamamoto D."/>
            <person name="Yang H.P."/>
            <person name="Yang S.P."/>
            <person name="Yorke J.A."/>
            <person name="Yoshida K."/>
            <person name="Zdobnov E."/>
            <person name="Zhang P."/>
            <person name="Zhang Y."/>
            <person name="Zimin A.V."/>
            <person name="Baldwin J."/>
            <person name="Abdouelleil A."/>
            <person name="Abdulkadir J."/>
            <person name="Abebe A."/>
            <person name="Abera B."/>
            <person name="Abreu J."/>
            <person name="Acer S.C."/>
            <person name="Aftuck L."/>
            <person name="Alexander A."/>
            <person name="An P."/>
            <person name="Anderson E."/>
            <person name="Anderson S."/>
            <person name="Arachi H."/>
            <person name="Azer M."/>
            <person name="Bachantsang P."/>
            <person name="Barry A."/>
            <person name="Bayul T."/>
            <person name="Berlin A."/>
            <person name="Bessette D."/>
            <person name="Bloom T."/>
            <person name="Blye J."/>
            <person name="Boguslavskiy L."/>
            <person name="Bonnet C."/>
            <person name="Boukhgalter B."/>
            <person name="Bourzgui I."/>
            <person name="Brown A."/>
            <person name="Cahill P."/>
            <person name="Channer S."/>
            <person name="Cheshatsang Y."/>
            <person name="Chuda L."/>
            <person name="Citroen M."/>
            <person name="Collymore A."/>
            <person name="Cooke P."/>
            <person name="Costello M."/>
            <person name="D'Aco K."/>
            <person name="Daza R."/>
            <person name="De Haan G."/>
            <person name="DeGray S."/>
            <person name="DeMaso C."/>
            <person name="Dhargay N."/>
            <person name="Dooley K."/>
            <person name="Dooley E."/>
            <person name="Doricent M."/>
            <person name="Dorje P."/>
            <person name="Dorjee K."/>
            <person name="Dupes A."/>
            <person name="Elong R."/>
            <person name="Falk J."/>
            <person name="Farina A."/>
            <person name="Faro S."/>
            <person name="Ferguson D."/>
            <person name="Fisher S."/>
            <person name="Foley C.D."/>
            <person name="Franke A."/>
            <person name="Friedrich D."/>
            <person name="Gadbois L."/>
            <person name="Gearin G."/>
            <person name="Gearin C.R."/>
            <person name="Giannoukos G."/>
            <person name="Goode T."/>
            <person name="Graham J."/>
            <person name="Grandbois E."/>
            <person name="Grewal S."/>
            <person name="Gyaltsen K."/>
            <person name="Hafez N."/>
            <person name="Hagos B."/>
            <person name="Hall J."/>
            <person name="Henson C."/>
            <person name="Hollinger A."/>
            <person name="Honan T."/>
            <person name="Huard M.D."/>
            <person name="Hughes L."/>
            <person name="Hurhula B."/>
            <person name="Husby M.E."/>
            <person name="Kamat A."/>
            <person name="Kanga B."/>
            <person name="Kashin S."/>
            <person name="Khazanovich D."/>
            <person name="Kisner P."/>
            <person name="Lance K."/>
            <person name="Lara M."/>
            <person name="Lee W."/>
            <person name="Lennon N."/>
            <person name="Letendre F."/>
            <person name="LeVine R."/>
            <person name="Lipovsky A."/>
            <person name="Liu X."/>
            <person name="Liu J."/>
            <person name="Liu S."/>
            <person name="Lokyitsang T."/>
            <person name="Lokyitsang Y."/>
            <person name="Lubonja R."/>
            <person name="Lui A."/>
            <person name="MacDonald P."/>
            <person name="Magnisalis V."/>
            <person name="Maru K."/>
            <person name="Matthews C."/>
            <person name="McCusker W."/>
            <person name="McDonough S."/>
            <person name="Mehta T."/>
            <person name="Meldrim J."/>
            <person name="Meneus L."/>
            <person name="Mihai O."/>
            <person name="Mihalev A."/>
            <person name="Mihova T."/>
            <person name="Mittelman R."/>
            <person name="Mlenga V."/>
            <person name="Montmayeur A."/>
            <person name="Mulrain L."/>
            <person name="Navidi A."/>
            <person name="Naylor J."/>
            <person name="Negash T."/>
            <person name="Nguyen T."/>
            <person name="Nguyen N."/>
            <person name="Nicol R."/>
            <person name="Norbu C."/>
            <person name="Norbu N."/>
            <person name="Novod N."/>
            <person name="O'Neill B."/>
            <person name="Osman S."/>
            <person name="Markiewicz E."/>
            <person name="Oyono O.L."/>
            <person name="Patti C."/>
            <person name="Phunkhang P."/>
            <person name="Pierre F."/>
            <person name="Priest M."/>
            <person name="Raghuraman S."/>
            <person name="Rege F."/>
            <person name="Reyes R."/>
            <person name="Rise C."/>
            <person name="Rogov P."/>
            <person name="Ross K."/>
            <person name="Ryan E."/>
            <person name="Settipalli S."/>
            <person name="Shea T."/>
            <person name="Sherpa N."/>
            <person name="Shi L."/>
            <person name="Shih D."/>
            <person name="Sparrow T."/>
            <person name="Spaulding J."/>
            <person name="Stalker J."/>
            <person name="Stange-Thomann N."/>
            <person name="Stavropoulos S."/>
            <person name="Stone C."/>
            <person name="Strader C."/>
            <person name="Tesfaye S."/>
            <person name="Thomson T."/>
            <person name="Thoulutsang Y."/>
            <person name="Thoulutsang D."/>
            <person name="Topham K."/>
            <person name="Topping I."/>
            <person name="Tsamla T."/>
            <person name="Vassiliev H."/>
            <person name="Vo A."/>
            <person name="Wangchuk T."/>
            <person name="Wangdi T."/>
            <person name="Weiand M."/>
            <person name="Wilkinson J."/>
            <person name="Wilson A."/>
            <person name="Yadav S."/>
            <person name="Young G."/>
            <person name="Yu Q."/>
            <person name="Zembek L."/>
            <person name="Zhong D."/>
            <person name="Zimmer A."/>
            <person name="Zwirko Z."/>
            <person name="Jaffe D.B."/>
            <person name="Alvarez P."/>
            <person name="Brockman W."/>
            <person name="Butler J."/>
            <person name="Chin C."/>
            <person name="Gnerre S."/>
            <person name="Grabherr M."/>
            <person name="Kleber M."/>
            <person name="Mauceli E."/>
            <person name="MacCallum I."/>
        </authorList>
    </citation>
    <scope>NUCLEOTIDE SEQUENCE [LARGE SCALE GENOMIC DNA]</scope>
    <source>
        <strain evidence="3">Tucson 14024-0371.13</strain>
    </source>
</reference>
<proteinExistence type="predicted"/>